<evidence type="ECO:0000256" key="6">
    <source>
        <dbReference type="ARBA" id="ARBA00023163"/>
    </source>
</evidence>
<keyword evidence="5" id="KW-0805">Transcription regulation</keyword>
<evidence type="ECO:0000259" key="10">
    <source>
        <dbReference type="PROSITE" id="PS50114"/>
    </source>
</evidence>
<evidence type="ECO:0000256" key="3">
    <source>
        <dbReference type="ARBA" id="ARBA00022771"/>
    </source>
</evidence>
<comment type="subcellular location">
    <subcellularLocation>
        <location evidence="1">Nucleus</location>
    </subcellularLocation>
</comment>
<feature type="compositionally biased region" description="Low complexity" evidence="9">
    <location>
        <begin position="438"/>
        <end position="457"/>
    </location>
</feature>
<dbReference type="Pfam" id="PF00320">
    <property type="entry name" value="GATA"/>
    <property type="match status" value="2"/>
</dbReference>
<evidence type="ECO:0000256" key="8">
    <source>
        <dbReference type="PROSITE-ProRule" id="PRU00094"/>
    </source>
</evidence>
<feature type="compositionally biased region" description="Basic and acidic residues" evidence="9">
    <location>
        <begin position="476"/>
        <end position="488"/>
    </location>
</feature>
<feature type="compositionally biased region" description="Polar residues" evidence="9">
    <location>
        <begin position="99"/>
        <end position="110"/>
    </location>
</feature>
<evidence type="ECO:0000313" key="11">
    <source>
        <dbReference type="EMBL" id="RMZ25299.1"/>
    </source>
</evidence>
<evidence type="ECO:0000256" key="4">
    <source>
        <dbReference type="ARBA" id="ARBA00022833"/>
    </source>
</evidence>
<dbReference type="GO" id="GO:0045165">
    <property type="term" value="P:cell fate commitment"/>
    <property type="evidence" value="ECO:0007669"/>
    <property type="project" value="TreeGrafter"/>
</dbReference>
<evidence type="ECO:0000313" key="12">
    <source>
        <dbReference type="Proteomes" id="UP000281677"/>
    </source>
</evidence>
<dbReference type="GO" id="GO:0000981">
    <property type="term" value="F:DNA-binding transcription factor activity, RNA polymerase II-specific"/>
    <property type="evidence" value="ECO:0007669"/>
    <property type="project" value="TreeGrafter"/>
</dbReference>
<reference evidence="11 12" key="1">
    <citation type="journal article" date="2018" name="BMC Genomics">
        <title>Genomic evidence for intraspecific hybridization in a clonal and extremely halotolerant yeast.</title>
        <authorList>
            <person name="Gostincar C."/>
            <person name="Stajich J.E."/>
            <person name="Zupancic J."/>
            <person name="Zalar P."/>
            <person name="Gunde-Cimerman N."/>
        </authorList>
    </citation>
    <scope>NUCLEOTIDE SEQUENCE [LARGE SCALE GENOMIC DNA]</scope>
    <source>
        <strain evidence="11 12">EXF-120</strain>
    </source>
</reference>
<feature type="compositionally biased region" description="Low complexity" evidence="9">
    <location>
        <begin position="56"/>
        <end position="71"/>
    </location>
</feature>
<dbReference type="SUPFAM" id="SSF57716">
    <property type="entry name" value="Glucocorticoid receptor-like (DNA-binding domain)"/>
    <property type="match status" value="2"/>
</dbReference>
<feature type="region of interest" description="Disordered" evidence="9">
    <location>
        <begin position="1"/>
        <end position="120"/>
    </location>
</feature>
<keyword evidence="2" id="KW-0479">Metal-binding</keyword>
<dbReference type="InterPro" id="IPR039355">
    <property type="entry name" value="Transcription_factor_GATA"/>
</dbReference>
<proteinExistence type="predicted"/>
<feature type="compositionally biased region" description="Low complexity" evidence="9">
    <location>
        <begin position="379"/>
        <end position="402"/>
    </location>
</feature>
<evidence type="ECO:0000256" key="5">
    <source>
        <dbReference type="ARBA" id="ARBA00023015"/>
    </source>
</evidence>
<organism evidence="11 12">
    <name type="scientific">Hortaea werneckii</name>
    <name type="common">Black yeast</name>
    <name type="synonym">Cladosporium werneckii</name>
    <dbReference type="NCBI Taxonomy" id="91943"/>
    <lineage>
        <taxon>Eukaryota</taxon>
        <taxon>Fungi</taxon>
        <taxon>Dikarya</taxon>
        <taxon>Ascomycota</taxon>
        <taxon>Pezizomycotina</taxon>
        <taxon>Dothideomycetes</taxon>
        <taxon>Dothideomycetidae</taxon>
        <taxon>Mycosphaerellales</taxon>
        <taxon>Teratosphaeriaceae</taxon>
        <taxon>Hortaea</taxon>
    </lineage>
</organism>
<dbReference type="GO" id="GO:0000978">
    <property type="term" value="F:RNA polymerase II cis-regulatory region sequence-specific DNA binding"/>
    <property type="evidence" value="ECO:0007669"/>
    <property type="project" value="TreeGrafter"/>
</dbReference>
<dbReference type="SMART" id="SM00401">
    <property type="entry name" value="ZnF_GATA"/>
    <property type="match status" value="2"/>
</dbReference>
<dbReference type="GO" id="GO:0045944">
    <property type="term" value="P:positive regulation of transcription by RNA polymerase II"/>
    <property type="evidence" value="ECO:0007669"/>
    <property type="project" value="TreeGrafter"/>
</dbReference>
<evidence type="ECO:0000256" key="7">
    <source>
        <dbReference type="ARBA" id="ARBA00023242"/>
    </source>
</evidence>
<dbReference type="PROSITE" id="PS00344">
    <property type="entry name" value="GATA_ZN_FINGER_1"/>
    <property type="match status" value="2"/>
</dbReference>
<feature type="region of interest" description="Disordered" evidence="9">
    <location>
        <begin position="330"/>
        <end position="488"/>
    </location>
</feature>
<accession>A0A3M7IIG4</accession>
<evidence type="ECO:0000256" key="9">
    <source>
        <dbReference type="SAM" id="MobiDB-lite"/>
    </source>
</evidence>
<dbReference type="InterPro" id="IPR013088">
    <property type="entry name" value="Znf_NHR/GATA"/>
</dbReference>
<keyword evidence="4" id="KW-0862">Zinc</keyword>
<dbReference type="Proteomes" id="UP000281677">
    <property type="component" value="Unassembled WGS sequence"/>
</dbReference>
<feature type="compositionally biased region" description="Low complexity" evidence="9">
    <location>
        <begin position="82"/>
        <end position="98"/>
    </location>
</feature>
<feature type="compositionally biased region" description="Pro residues" evidence="9">
    <location>
        <begin position="335"/>
        <end position="344"/>
    </location>
</feature>
<sequence length="508" mass="54321">MAQSSPHNPAHIQRAPSQQELEIAQHLIDHSQGSQTAQHPYKSPYQDSERPVGPYGWAHAPDAAAEGARAGPSDPQTMHEMPQQQSQYPFPSSPAPSQGSATAQRRSQPVTNPPGGQMCSNCGTTKTPLWRRSPAGAVICNACGLYYKARGQMRPVGVKRGGMAAQQEPQTERRSISPTAVQTQPRYVPADQNVNGTCPGGGRCNGTGGHEGCNGCPAFNNRISKTAQVALQQTNTGPSGTQNGQPDGQNVVQACQNCGTTITPLWRRDEAGHTICNACGLYHKLHGHHRPVNMKKAEIKRRKRVVPVEGGYVQESLPTNLTDPQLLVADDEASPLPPQPLPLDEPPRAAGGPIPVDFTEAFRRHPQLEPPPSQPSQPPLATSSSSTTTLDAPPIPNSSSSSSRKRTHSASTRGDDASEHEPESRENQTPPPPPPPQQAQQNFQSSSSSAAAAAAAAVVDENIDPQLGLRHSAPPAEKEARRAQLQQEREKMRRLLEAKEAELAALGD</sequence>
<keyword evidence="7" id="KW-0539">Nucleus</keyword>
<feature type="region of interest" description="Disordered" evidence="9">
    <location>
        <begin position="162"/>
        <end position="183"/>
    </location>
</feature>
<dbReference type="InterPro" id="IPR000679">
    <property type="entry name" value="Znf_GATA"/>
</dbReference>
<gene>
    <name evidence="11" type="ORF">D0859_10654</name>
</gene>
<name>A0A3M7IIG4_HORWE</name>
<dbReference type="PROSITE" id="PS50114">
    <property type="entry name" value="GATA_ZN_FINGER_2"/>
    <property type="match status" value="2"/>
</dbReference>
<feature type="compositionally biased region" description="Pro residues" evidence="9">
    <location>
        <begin position="368"/>
        <end position="378"/>
    </location>
</feature>
<dbReference type="EMBL" id="QWIT01000363">
    <property type="protein sequence ID" value="RMZ25299.1"/>
    <property type="molecule type" value="Genomic_DNA"/>
</dbReference>
<dbReference type="GO" id="GO:0000122">
    <property type="term" value="P:negative regulation of transcription by RNA polymerase II"/>
    <property type="evidence" value="ECO:0007669"/>
    <property type="project" value="TreeGrafter"/>
</dbReference>
<dbReference type="GO" id="GO:0008270">
    <property type="term" value="F:zinc ion binding"/>
    <property type="evidence" value="ECO:0007669"/>
    <property type="project" value="UniProtKB-KW"/>
</dbReference>
<comment type="caution">
    <text evidence="11">The sequence shown here is derived from an EMBL/GenBank/DDBJ whole genome shotgun (WGS) entry which is preliminary data.</text>
</comment>
<evidence type="ECO:0000256" key="2">
    <source>
        <dbReference type="ARBA" id="ARBA00022723"/>
    </source>
</evidence>
<dbReference type="CDD" id="cd00202">
    <property type="entry name" value="ZnF_GATA"/>
    <property type="match status" value="2"/>
</dbReference>
<dbReference type="OrthoDB" id="515401at2759"/>
<dbReference type="Gene3D" id="3.30.50.10">
    <property type="entry name" value="Erythroid Transcription Factor GATA-1, subunit A"/>
    <property type="match status" value="2"/>
</dbReference>
<evidence type="ECO:0000256" key="1">
    <source>
        <dbReference type="ARBA" id="ARBA00004123"/>
    </source>
</evidence>
<feature type="domain" description="GATA-type" evidence="10">
    <location>
        <begin position="249"/>
        <end position="302"/>
    </location>
</feature>
<keyword evidence="3 8" id="KW-0863">Zinc-finger</keyword>
<dbReference type="AlphaFoldDB" id="A0A3M7IIG4"/>
<feature type="compositionally biased region" description="Basic and acidic residues" evidence="9">
    <location>
        <begin position="413"/>
        <end position="426"/>
    </location>
</feature>
<feature type="domain" description="GATA-type" evidence="10">
    <location>
        <begin position="113"/>
        <end position="166"/>
    </location>
</feature>
<dbReference type="VEuPathDB" id="FungiDB:BTJ68_12859"/>
<dbReference type="PRINTS" id="PR00619">
    <property type="entry name" value="GATAZNFINGER"/>
</dbReference>
<keyword evidence="6" id="KW-0804">Transcription</keyword>
<dbReference type="GO" id="GO:0005634">
    <property type="term" value="C:nucleus"/>
    <property type="evidence" value="ECO:0007669"/>
    <property type="project" value="UniProtKB-SubCell"/>
</dbReference>
<dbReference type="PANTHER" id="PTHR10071">
    <property type="entry name" value="TRANSCRIPTION FACTOR GATA FAMILY MEMBER"/>
    <property type="match status" value="1"/>
</dbReference>
<dbReference type="PANTHER" id="PTHR10071:SF335">
    <property type="entry name" value="IRON-SENSING TRANSCRIPTIONAL REPRESSOR-RELATED"/>
    <property type="match status" value="1"/>
</dbReference>
<protein>
    <recommendedName>
        <fullName evidence="10">GATA-type domain-containing protein</fullName>
    </recommendedName>
</protein>
<dbReference type="FunFam" id="3.30.50.10:FF:000007">
    <property type="entry name" value="Nitrogen regulatory AreA, N-terminal"/>
    <property type="match status" value="1"/>
</dbReference>